<protein>
    <submittedName>
        <fullName evidence="2">Uncharacterized protein</fullName>
    </submittedName>
</protein>
<feature type="region of interest" description="Disordered" evidence="1">
    <location>
        <begin position="1"/>
        <end position="21"/>
    </location>
</feature>
<feature type="non-terminal residue" evidence="2">
    <location>
        <position position="149"/>
    </location>
</feature>
<evidence type="ECO:0000313" key="3">
    <source>
        <dbReference type="Proteomes" id="UP001589536"/>
    </source>
</evidence>
<proteinExistence type="predicted"/>
<evidence type="ECO:0000256" key="1">
    <source>
        <dbReference type="SAM" id="MobiDB-lite"/>
    </source>
</evidence>
<comment type="caution">
    <text evidence="2">The sequence shown here is derived from an EMBL/GenBank/DDBJ whole genome shotgun (WGS) entry which is preliminary data.</text>
</comment>
<dbReference type="RefSeq" id="WP_376953842.1">
    <property type="nucleotide sequence ID" value="NZ_JBHMBH010000014.1"/>
</dbReference>
<gene>
    <name evidence="2" type="ORF">ACFFPI_06140</name>
</gene>
<dbReference type="Proteomes" id="UP001589536">
    <property type="component" value="Unassembled WGS sequence"/>
</dbReference>
<evidence type="ECO:0000313" key="2">
    <source>
        <dbReference type="EMBL" id="MFB9713731.1"/>
    </source>
</evidence>
<keyword evidence="3" id="KW-1185">Reference proteome</keyword>
<feature type="region of interest" description="Disordered" evidence="1">
    <location>
        <begin position="71"/>
        <end position="100"/>
    </location>
</feature>
<organism evidence="2 3">
    <name type="scientific">Arthrobacter methylotrophus</name>
    <dbReference type="NCBI Taxonomy" id="121291"/>
    <lineage>
        <taxon>Bacteria</taxon>
        <taxon>Bacillati</taxon>
        <taxon>Actinomycetota</taxon>
        <taxon>Actinomycetes</taxon>
        <taxon>Micrococcales</taxon>
        <taxon>Micrococcaceae</taxon>
        <taxon>Arthrobacter</taxon>
    </lineage>
</organism>
<accession>A0ABV5UMJ3</accession>
<reference evidence="2 3" key="1">
    <citation type="submission" date="2024-09" db="EMBL/GenBank/DDBJ databases">
        <authorList>
            <person name="Sun Q."/>
            <person name="Mori K."/>
        </authorList>
    </citation>
    <scope>NUCLEOTIDE SEQUENCE [LARGE SCALE GENOMIC DNA]</scope>
    <source>
        <strain evidence="2 3">JCM 13519</strain>
    </source>
</reference>
<sequence length="149" mass="16181">MNATHSFPSSPPESGDGEKALREESGEMVTLIGVVRLSVLFTLWAKTVQLEATLSKPRGFAVNAAPPWRRLKPNSTKKWASPGNFPLSDHSYPTHESKRPGWQPSLQTYLILPEPSLDDAFTPVASTLTTGFQPSVLALDHEIGAADNS</sequence>
<name>A0ABV5UMJ3_9MICC</name>
<dbReference type="EMBL" id="JBHMBH010000014">
    <property type="protein sequence ID" value="MFB9713731.1"/>
    <property type="molecule type" value="Genomic_DNA"/>
</dbReference>